<accession>A0AA44SJT5</accession>
<evidence type="ECO:0000313" key="2">
    <source>
        <dbReference type="EMBL" id="OYR02348.1"/>
    </source>
</evidence>
<sequence length="253" mass="27111">MSHAHVFRYIALLAGMTASAAQATVQPELSVPGIALEAAAATAADIRAITSADAQAPMKALTACRKEPAPLERLACYDHVLTPEQGQEFDGALVKARYQGESWTRAVEQEKHRSDNSTALLLTQQPGERPTVIITTPAIGSLPPRPVLMFSCVDNITRMQVALTHARPENDIPVSLVTEGGTFRSHWFVRENGMLLEASRGLSGIEEIKLLFGAKTLTIDTGTGSTAGKLTFNIDGLAQTIAPLRDACHWAGE</sequence>
<comment type="caution">
    <text evidence="2">The sequence shown here is derived from an EMBL/GenBank/DDBJ whole genome shotgun (WGS) entry which is preliminary data.</text>
</comment>
<dbReference type="EMBL" id="NEFA01000019">
    <property type="protein sequence ID" value="OYR02348.1"/>
    <property type="molecule type" value="Genomic_DNA"/>
</dbReference>
<dbReference type="Proteomes" id="UP000215827">
    <property type="component" value="Unassembled WGS sequence"/>
</dbReference>
<name>A0AA44SJT5_CITFR</name>
<dbReference type="RefSeq" id="WP_049001365.1">
    <property type="nucleotide sequence ID" value="NZ_BPFK01000052.1"/>
</dbReference>
<gene>
    <name evidence="2" type="ORF">B9P89_16385</name>
</gene>
<proteinExistence type="predicted"/>
<reference evidence="2 3" key="1">
    <citation type="submission" date="2017-04" db="EMBL/GenBank/DDBJ databases">
        <title>Emergence of KPC-2-producing Citrobacter isolates from sediments of a Chinese river.</title>
        <authorList>
            <person name="Zheng B."/>
        </authorList>
    </citation>
    <scope>NUCLEOTIDE SEQUENCE [LARGE SCALE GENOMIC DNA]</scope>
    <source>
        <strain evidence="2 3">C191</strain>
    </source>
</reference>
<feature type="signal peptide" evidence="1">
    <location>
        <begin position="1"/>
        <end position="23"/>
    </location>
</feature>
<dbReference type="NCBIfam" id="TIGR03360">
    <property type="entry name" value="VI_minor_1"/>
    <property type="match status" value="1"/>
</dbReference>
<evidence type="ECO:0000313" key="3">
    <source>
        <dbReference type="Proteomes" id="UP000215827"/>
    </source>
</evidence>
<protein>
    <submittedName>
        <fullName evidence="2">Type VI secretion system-associated protein</fullName>
    </submittedName>
</protein>
<dbReference type="AlphaFoldDB" id="A0AA44SJT5"/>
<dbReference type="Pfam" id="PF11319">
    <property type="entry name" value="VasI"/>
    <property type="match status" value="1"/>
</dbReference>
<dbReference type="InterPro" id="IPR017738">
    <property type="entry name" value="T6SS-assoc_VCA0118"/>
</dbReference>
<feature type="chain" id="PRO_5041387835" evidence="1">
    <location>
        <begin position="24"/>
        <end position="253"/>
    </location>
</feature>
<evidence type="ECO:0000256" key="1">
    <source>
        <dbReference type="SAM" id="SignalP"/>
    </source>
</evidence>
<organism evidence="2 3">
    <name type="scientific">Citrobacter freundii</name>
    <dbReference type="NCBI Taxonomy" id="546"/>
    <lineage>
        <taxon>Bacteria</taxon>
        <taxon>Pseudomonadati</taxon>
        <taxon>Pseudomonadota</taxon>
        <taxon>Gammaproteobacteria</taxon>
        <taxon>Enterobacterales</taxon>
        <taxon>Enterobacteriaceae</taxon>
        <taxon>Citrobacter</taxon>
        <taxon>Citrobacter freundii complex</taxon>
    </lineage>
</organism>
<keyword evidence="1" id="KW-0732">Signal</keyword>